<accession>A0ABN8QZX5</accession>
<keyword evidence="3" id="KW-1185">Reference proteome</keyword>
<evidence type="ECO:0000313" key="3">
    <source>
        <dbReference type="Proteomes" id="UP001159405"/>
    </source>
</evidence>
<sequence>MPPKRGQNYTERVNKRRRAADSSATTDSGVQPHPSRLQPVQLQEPSNAARATPQLTLSAEVLAALTNSISAAVSEALLTVAQPLQPATTAAATAFPVAHPSTSAAAAAVPEVQFVPDPISISSAEVVNRGSSVVEANPHLSQC</sequence>
<comment type="caution">
    <text evidence="2">The sequence shown here is derived from an EMBL/GenBank/DDBJ whole genome shotgun (WGS) entry which is preliminary data.</text>
</comment>
<dbReference type="Proteomes" id="UP001159405">
    <property type="component" value="Unassembled WGS sequence"/>
</dbReference>
<gene>
    <name evidence="2" type="ORF">PLOB_00011674</name>
</gene>
<name>A0ABN8QZX5_9CNID</name>
<evidence type="ECO:0000256" key="1">
    <source>
        <dbReference type="SAM" id="MobiDB-lite"/>
    </source>
</evidence>
<proteinExistence type="predicted"/>
<reference evidence="2 3" key="1">
    <citation type="submission" date="2022-05" db="EMBL/GenBank/DDBJ databases">
        <authorList>
            <consortium name="Genoscope - CEA"/>
            <person name="William W."/>
        </authorList>
    </citation>
    <scope>NUCLEOTIDE SEQUENCE [LARGE SCALE GENOMIC DNA]</scope>
</reference>
<protein>
    <submittedName>
        <fullName evidence="2">Uncharacterized protein</fullName>
    </submittedName>
</protein>
<evidence type="ECO:0000313" key="2">
    <source>
        <dbReference type="EMBL" id="CAH3171232.1"/>
    </source>
</evidence>
<feature type="region of interest" description="Disordered" evidence="1">
    <location>
        <begin position="1"/>
        <end position="51"/>
    </location>
</feature>
<organism evidence="2 3">
    <name type="scientific">Porites lobata</name>
    <dbReference type="NCBI Taxonomy" id="104759"/>
    <lineage>
        <taxon>Eukaryota</taxon>
        <taxon>Metazoa</taxon>
        <taxon>Cnidaria</taxon>
        <taxon>Anthozoa</taxon>
        <taxon>Hexacorallia</taxon>
        <taxon>Scleractinia</taxon>
        <taxon>Fungiina</taxon>
        <taxon>Poritidae</taxon>
        <taxon>Porites</taxon>
    </lineage>
</organism>
<dbReference type="EMBL" id="CALNXK010000162">
    <property type="protein sequence ID" value="CAH3171232.1"/>
    <property type="molecule type" value="Genomic_DNA"/>
</dbReference>